<keyword evidence="4 6" id="KW-0694">RNA-binding</keyword>
<dbReference type="STRING" id="2018661.A0A2A2J528"/>
<keyword evidence="3" id="KW-0677">Repeat</keyword>
<dbReference type="GO" id="GO:0003729">
    <property type="term" value="F:mRNA binding"/>
    <property type="evidence" value="ECO:0007669"/>
    <property type="project" value="UniProtKB-ARBA"/>
</dbReference>
<evidence type="ECO:0000256" key="5">
    <source>
        <dbReference type="ARBA" id="ARBA00022917"/>
    </source>
</evidence>
<dbReference type="Proteomes" id="UP000218231">
    <property type="component" value="Unassembled WGS sequence"/>
</dbReference>
<dbReference type="PIRSF" id="PIRSF037949">
    <property type="entry name" value="Transl_init_eIF-3_RNA-bind"/>
    <property type="match status" value="1"/>
</dbReference>
<organism evidence="9 10">
    <name type="scientific">Diploscapter pachys</name>
    <dbReference type="NCBI Taxonomy" id="2018661"/>
    <lineage>
        <taxon>Eukaryota</taxon>
        <taxon>Metazoa</taxon>
        <taxon>Ecdysozoa</taxon>
        <taxon>Nematoda</taxon>
        <taxon>Chromadorea</taxon>
        <taxon>Rhabditida</taxon>
        <taxon>Rhabditina</taxon>
        <taxon>Rhabditomorpha</taxon>
        <taxon>Rhabditoidea</taxon>
        <taxon>Rhabditidae</taxon>
        <taxon>Diploscapter</taxon>
    </lineage>
</organism>
<sequence>MVTTITAPEVGSWAEVVEQESQSSNDINEDGVKTVVSYITENGQKFKIATTLIADEVDLQFTRNHIGEQILDVQEEKVVIKSENQMHCRHCKGDDHWSTTCPYKDFMQTEEETPDTERAGREAGTVPGGRYVPPMRSGMDRQTDRRSDENTCRVTNLPQDMDESELREIFTKIGRCTRVFIARDKITNLPKGFAFVTYENREDAARAIRELNNYKVNHMVLKVEWTRPSNDK</sequence>
<feature type="domain" description="RRM" evidence="8">
    <location>
        <begin position="150"/>
        <end position="228"/>
    </location>
</feature>
<dbReference type="EMBL" id="LIAE01010679">
    <property type="protein sequence ID" value="PAV56745.1"/>
    <property type="molecule type" value="Genomic_DNA"/>
</dbReference>
<dbReference type="GO" id="GO:0009967">
    <property type="term" value="P:positive regulation of signal transduction"/>
    <property type="evidence" value="ECO:0007669"/>
    <property type="project" value="UniProtKB-ARBA"/>
</dbReference>
<feature type="region of interest" description="Disordered" evidence="7">
    <location>
        <begin position="109"/>
        <end position="149"/>
    </location>
</feature>
<dbReference type="Gene3D" id="3.30.70.330">
    <property type="match status" value="1"/>
</dbReference>
<proteinExistence type="predicted"/>
<dbReference type="InterPro" id="IPR000504">
    <property type="entry name" value="RRM_dom"/>
</dbReference>
<evidence type="ECO:0000256" key="1">
    <source>
        <dbReference type="ARBA" id="ARBA00022490"/>
    </source>
</evidence>
<protein>
    <recommendedName>
        <fullName evidence="8">RRM domain-containing protein</fullName>
    </recommendedName>
</protein>
<dbReference type="Pfam" id="PF00076">
    <property type="entry name" value="RRM_1"/>
    <property type="match status" value="1"/>
</dbReference>
<evidence type="ECO:0000313" key="9">
    <source>
        <dbReference type="EMBL" id="PAV56745.1"/>
    </source>
</evidence>
<evidence type="ECO:0000256" key="4">
    <source>
        <dbReference type="ARBA" id="ARBA00022884"/>
    </source>
</evidence>
<dbReference type="InterPro" id="IPR034240">
    <property type="entry name" value="eIF3G_RRM"/>
</dbReference>
<gene>
    <name evidence="9" type="ORF">WR25_05008</name>
</gene>
<dbReference type="AlphaFoldDB" id="A0A2A2J528"/>
<dbReference type="GO" id="GO:0005852">
    <property type="term" value="C:eukaryotic translation initiation factor 3 complex"/>
    <property type="evidence" value="ECO:0007669"/>
    <property type="project" value="InterPro"/>
</dbReference>
<evidence type="ECO:0000256" key="3">
    <source>
        <dbReference type="ARBA" id="ARBA00022737"/>
    </source>
</evidence>
<evidence type="ECO:0000256" key="6">
    <source>
        <dbReference type="PROSITE-ProRule" id="PRU00176"/>
    </source>
</evidence>
<accession>A0A2A2J528</accession>
<feature type="compositionally biased region" description="Basic and acidic residues" evidence="7">
    <location>
        <begin position="138"/>
        <end position="149"/>
    </location>
</feature>
<dbReference type="SMART" id="SM00360">
    <property type="entry name" value="RRM"/>
    <property type="match status" value="1"/>
</dbReference>
<dbReference type="InterPro" id="IPR003954">
    <property type="entry name" value="RRM_euk-type"/>
</dbReference>
<evidence type="ECO:0000259" key="8">
    <source>
        <dbReference type="PROSITE" id="PS50102"/>
    </source>
</evidence>
<keyword evidence="5" id="KW-0648">Protein biosynthesis</keyword>
<dbReference type="SMART" id="SM00361">
    <property type="entry name" value="RRM_1"/>
    <property type="match status" value="1"/>
</dbReference>
<keyword evidence="10" id="KW-1185">Reference proteome</keyword>
<dbReference type="InterPro" id="IPR017334">
    <property type="entry name" value="eIF3_g"/>
</dbReference>
<dbReference type="InterPro" id="IPR012677">
    <property type="entry name" value="Nucleotide-bd_a/b_plait_sf"/>
</dbReference>
<dbReference type="InterPro" id="IPR024675">
    <property type="entry name" value="eIF3g_N"/>
</dbReference>
<reference evidence="9 10" key="1">
    <citation type="journal article" date="2017" name="Curr. Biol.">
        <title>Genome architecture and evolution of a unichromosomal asexual nematode.</title>
        <authorList>
            <person name="Fradin H."/>
            <person name="Zegar C."/>
            <person name="Gutwein M."/>
            <person name="Lucas J."/>
            <person name="Kovtun M."/>
            <person name="Corcoran D."/>
            <person name="Baugh L.R."/>
            <person name="Kiontke K."/>
            <person name="Gunsalus K."/>
            <person name="Fitch D.H."/>
            <person name="Piano F."/>
        </authorList>
    </citation>
    <scope>NUCLEOTIDE SEQUENCE [LARGE SCALE GENOMIC DNA]</scope>
    <source>
        <strain evidence="9">PF1309</strain>
    </source>
</reference>
<dbReference type="FunFam" id="3.30.70.330:FF:000383">
    <property type="entry name" value="Sex lethal, isoform D"/>
    <property type="match status" value="1"/>
</dbReference>
<dbReference type="PANTHER" id="PTHR10352">
    <property type="entry name" value="EUKARYOTIC TRANSLATION INITIATION FACTOR 3 SUBUNIT G"/>
    <property type="match status" value="1"/>
</dbReference>
<dbReference type="PROSITE" id="PS50102">
    <property type="entry name" value="RRM"/>
    <property type="match status" value="1"/>
</dbReference>
<comment type="caution">
    <text evidence="9">The sequence shown here is derived from an EMBL/GenBank/DDBJ whole genome shotgun (WGS) entry which is preliminary data.</text>
</comment>
<evidence type="ECO:0000256" key="7">
    <source>
        <dbReference type="SAM" id="MobiDB-lite"/>
    </source>
</evidence>
<dbReference type="Pfam" id="PF12353">
    <property type="entry name" value="eIF3g"/>
    <property type="match status" value="1"/>
</dbReference>
<dbReference type="CDD" id="cd12408">
    <property type="entry name" value="RRM_eIF3G_like"/>
    <property type="match status" value="1"/>
</dbReference>
<keyword evidence="1" id="KW-0963">Cytoplasm</keyword>
<dbReference type="OrthoDB" id="2011769at2759"/>
<dbReference type="GO" id="GO:0010629">
    <property type="term" value="P:negative regulation of gene expression"/>
    <property type="evidence" value="ECO:0007669"/>
    <property type="project" value="UniProtKB-ARBA"/>
</dbReference>
<evidence type="ECO:0000256" key="2">
    <source>
        <dbReference type="ARBA" id="ARBA00022540"/>
    </source>
</evidence>
<dbReference type="SUPFAM" id="SSF54928">
    <property type="entry name" value="RNA-binding domain, RBD"/>
    <property type="match status" value="1"/>
</dbReference>
<dbReference type="GO" id="GO:0003743">
    <property type="term" value="F:translation initiation factor activity"/>
    <property type="evidence" value="ECO:0007669"/>
    <property type="project" value="UniProtKB-KW"/>
</dbReference>
<evidence type="ECO:0000313" key="10">
    <source>
        <dbReference type="Proteomes" id="UP000218231"/>
    </source>
</evidence>
<dbReference type="InterPro" id="IPR035979">
    <property type="entry name" value="RBD_domain_sf"/>
</dbReference>
<name>A0A2A2J528_9BILA</name>
<keyword evidence="2" id="KW-0396">Initiation factor</keyword>